<name>R4K132_CLOPA</name>
<dbReference type="STRING" id="86416.Clopa_1902"/>
<reference evidence="1 2" key="1">
    <citation type="submission" date="2012-01" db="EMBL/GenBank/DDBJ databases">
        <title>Complete sequence of chromosome of Clostridium pasteurianum BC1.</title>
        <authorList>
            <consortium name="US DOE Joint Genome Institute"/>
            <person name="Lucas S."/>
            <person name="Han J."/>
            <person name="Lapidus A."/>
            <person name="Cheng J.-F."/>
            <person name="Goodwin L."/>
            <person name="Pitluck S."/>
            <person name="Peters L."/>
            <person name="Mikhailova N."/>
            <person name="Teshima H."/>
            <person name="Detter J.C."/>
            <person name="Han C."/>
            <person name="Tapia R."/>
            <person name="Land M."/>
            <person name="Hauser L."/>
            <person name="Kyrpides N."/>
            <person name="Ivanova N."/>
            <person name="Pagani I."/>
            <person name="Dunn J."/>
            <person name="Taghavi S."/>
            <person name="Francis A."/>
            <person name="van der Lelie D."/>
            <person name="Woyke T."/>
        </authorList>
    </citation>
    <scope>NUCLEOTIDE SEQUENCE [LARGE SCALE GENOMIC DNA]</scope>
    <source>
        <strain evidence="1 2">BC1</strain>
    </source>
</reference>
<dbReference type="EMBL" id="CP003261">
    <property type="protein sequence ID" value="AGK96802.1"/>
    <property type="molecule type" value="Genomic_DNA"/>
</dbReference>
<organism evidence="1 2">
    <name type="scientific">Clostridium pasteurianum BC1</name>
    <dbReference type="NCBI Taxonomy" id="86416"/>
    <lineage>
        <taxon>Bacteria</taxon>
        <taxon>Bacillati</taxon>
        <taxon>Bacillota</taxon>
        <taxon>Clostridia</taxon>
        <taxon>Eubacteriales</taxon>
        <taxon>Clostridiaceae</taxon>
        <taxon>Clostridium</taxon>
    </lineage>
</organism>
<keyword evidence="2" id="KW-1185">Reference proteome</keyword>
<evidence type="ECO:0000313" key="1">
    <source>
        <dbReference type="EMBL" id="AGK96802.1"/>
    </source>
</evidence>
<dbReference type="PATRIC" id="fig|86416.3.peg.1873"/>
<gene>
    <name evidence="1" type="ORF">Clopa_1902</name>
</gene>
<accession>R4K132</accession>
<evidence type="ECO:0000313" key="2">
    <source>
        <dbReference type="Proteomes" id="UP000013523"/>
    </source>
</evidence>
<dbReference type="OrthoDB" id="2454603at2"/>
<evidence type="ECO:0008006" key="3">
    <source>
        <dbReference type="Google" id="ProtNLM"/>
    </source>
</evidence>
<dbReference type="AlphaFoldDB" id="R4K132"/>
<protein>
    <recommendedName>
        <fullName evidence="3">DUF3168 domain-containing protein</fullName>
    </recommendedName>
</protein>
<dbReference type="RefSeq" id="WP_015615120.1">
    <property type="nucleotide sequence ID" value="NC_021182.1"/>
</dbReference>
<sequence>MQDNTEIFTILNAIASTEYQYPQSLVTASTNGQGVPADFFPVISYFDSNHNAMQYQDGKSIIEDIEYTVDVWERANPNTGELISIYSNVDKALRDNGYRRITFANLYETVTQINHYSMRYKKAFEET</sequence>
<dbReference type="Proteomes" id="UP000013523">
    <property type="component" value="Chromosome"/>
</dbReference>
<dbReference type="HOGENOM" id="CLU_1966746_0_0_9"/>
<proteinExistence type="predicted"/>
<dbReference type="KEGG" id="cpas:Clopa_1902"/>